<evidence type="ECO:0000256" key="4">
    <source>
        <dbReference type="ARBA" id="ARBA00023125"/>
    </source>
</evidence>
<reference evidence="7 8" key="1">
    <citation type="submission" date="2021-12" db="EMBL/GenBank/DDBJ databases">
        <title>Discovery of the Pendulisporaceae a myxobacterial family with distinct sporulation behavior and unique specialized metabolism.</title>
        <authorList>
            <person name="Garcia R."/>
            <person name="Popoff A."/>
            <person name="Bader C.D."/>
            <person name="Loehr J."/>
            <person name="Walesch S."/>
            <person name="Walt C."/>
            <person name="Boldt J."/>
            <person name="Bunk B."/>
            <person name="Haeckl F.J.F.P.J."/>
            <person name="Gunesch A.P."/>
            <person name="Birkelbach J."/>
            <person name="Nuebel U."/>
            <person name="Pietschmann T."/>
            <person name="Bach T."/>
            <person name="Mueller R."/>
        </authorList>
    </citation>
    <scope>NUCLEOTIDE SEQUENCE [LARGE SCALE GENOMIC DNA]</scope>
    <source>
        <strain evidence="7 8">MSr11954</strain>
    </source>
</reference>
<dbReference type="SUPFAM" id="SSF88946">
    <property type="entry name" value="Sigma2 domain of RNA polymerase sigma factors"/>
    <property type="match status" value="1"/>
</dbReference>
<dbReference type="Pfam" id="PF04542">
    <property type="entry name" value="Sigma70_r2"/>
    <property type="match status" value="1"/>
</dbReference>
<keyword evidence="3" id="KW-0731">Sigma factor</keyword>
<keyword evidence="4" id="KW-0238">DNA-binding</keyword>
<dbReference type="PANTHER" id="PTHR43133">
    <property type="entry name" value="RNA POLYMERASE ECF-TYPE SIGMA FACTO"/>
    <property type="match status" value="1"/>
</dbReference>
<dbReference type="Proteomes" id="UP001370348">
    <property type="component" value="Chromosome"/>
</dbReference>
<evidence type="ECO:0000256" key="1">
    <source>
        <dbReference type="ARBA" id="ARBA00010641"/>
    </source>
</evidence>
<comment type="similarity">
    <text evidence="1">Belongs to the sigma-70 factor family. ECF subfamily.</text>
</comment>
<name>A0ABZ2LPS1_9BACT</name>
<organism evidence="7 8">
    <name type="scientific">Pendulispora albinea</name>
    <dbReference type="NCBI Taxonomy" id="2741071"/>
    <lineage>
        <taxon>Bacteria</taxon>
        <taxon>Pseudomonadati</taxon>
        <taxon>Myxococcota</taxon>
        <taxon>Myxococcia</taxon>
        <taxon>Myxococcales</taxon>
        <taxon>Sorangiineae</taxon>
        <taxon>Pendulisporaceae</taxon>
        <taxon>Pendulispora</taxon>
    </lineage>
</organism>
<dbReference type="PANTHER" id="PTHR43133:SF8">
    <property type="entry name" value="RNA POLYMERASE SIGMA FACTOR HI_1459-RELATED"/>
    <property type="match status" value="1"/>
</dbReference>
<dbReference type="EMBL" id="CP089984">
    <property type="protein sequence ID" value="WXB10932.1"/>
    <property type="molecule type" value="Genomic_DNA"/>
</dbReference>
<evidence type="ECO:0000313" key="7">
    <source>
        <dbReference type="EMBL" id="WXB10932.1"/>
    </source>
</evidence>
<dbReference type="SUPFAM" id="SSF88659">
    <property type="entry name" value="Sigma3 and sigma4 domains of RNA polymerase sigma factors"/>
    <property type="match status" value="1"/>
</dbReference>
<evidence type="ECO:0000259" key="6">
    <source>
        <dbReference type="Pfam" id="PF04542"/>
    </source>
</evidence>
<sequence>MLRNDARAWREFQTRYDRLIHRCITKVTRRFPSMVSGDDVLEIQAQLFLSLLSNGMHKLRTFDPERGNRFSSWLGLLAIHCAYDHLRTLRREPSKTTLSEANELACQLPDPFDCVAERQRASIAAAMLDSFSEKDRAFAYLYFDEELEPNEIAARMNISVKTVYSKKHKIQSRLESALTTDAVVNAA</sequence>
<evidence type="ECO:0000256" key="5">
    <source>
        <dbReference type="ARBA" id="ARBA00023163"/>
    </source>
</evidence>
<protein>
    <submittedName>
        <fullName evidence="7">Sigma-70 family RNA polymerase sigma factor</fullName>
    </submittedName>
</protein>
<dbReference type="NCBIfam" id="TIGR02937">
    <property type="entry name" value="sigma70-ECF"/>
    <property type="match status" value="1"/>
</dbReference>
<dbReference type="Gene3D" id="1.10.10.10">
    <property type="entry name" value="Winged helix-like DNA-binding domain superfamily/Winged helix DNA-binding domain"/>
    <property type="match status" value="1"/>
</dbReference>
<dbReference type="InterPro" id="IPR014284">
    <property type="entry name" value="RNA_pol_sigma-70_dom"/>
</dbReference>
<keyword evidence="5" id="KW-0804">Transcription</keyword>
<keyword evidence="8" id="KW-1185">Reference proteome</keyword>
<evidence type="ECO:0000256" key="2">
    <source>
        <dbReference type="ARBA" id="ARBA00023015"/>
    </source>
</evidence>
<gene>
    <name evidence="7" type="ORF">LZC94_23975</name>
</gene>
<dbReference type="InterPro" id="IPR013324">
    <property type="entry name" value="RNA_pol_sigma_r3/r4-like"/>
</dbReference>
<dbReference type="InterPro" id="IPR039425">
    <property type="entry name" value="RNA_pol_sigma-70-like"/>
</dbReference>
<keyword evidence="2" id="KW-0805">Transcription regulation</keyword>
<feature type="domain" description="RNA polymerase sigma-70 region 2" evidence="6">
    <location>
        <begin position="56"/>
        <end position="91"/>
    </location>
</feature>
<dbReference type="Gene3D" id="1.10.1740.10">
    <property type="match status" value="1"/>
</dbReference>
<accession>A0ABZ2LPS1</accession>
<dbReference type="InterPro" id="IPR013325">
    <property type="entry name" value="RNA_pol_sigma_r2"/>
</dbReference>
<dbReference type="InterPro" id="IPR036388">
    <property type="entry name" value="WH-like_DNA-bd_sf"/>
</dbReference>
<dbReference type="RefSeq" id="WP_394820548.1">
    <property type="nucleotide sequence ID" value="NZ_CP089984.1"/>
</dbReference>
<dbReference type="InterPro" id="IPR007627">
    <property type="entry name" value="RNA_pol_sigma70_r2"/>
</dbReference>
<evidence type="ECO:0000256" key="3">
    <source>
        <dbReference type="ARBA" id="ARBA00023082"/>
    </source>
</evidence>
<evidence type="ECO:0000313" key="8">
    <source>
        <dbReference type="Proteomes" id="UP001370348"/>
    </source>
</evidence>
<proteinExistence type="inferred from homology"/>